<dbReference type="CDD" id="cd21113">
    <property type="entry name" value="amidinotransferase-like"/>
    <property type="match status" value="1"/>
</dbReference>
<evidence type="ECO:0000256" key="4">
    <source>
        <dbReference type="ARBA" id="ARBA00016069"/>
    </source>
</evidence>
<keyword evidence="5 9" id="KW-0808">Transferase</keyword>
<name>A0A6A6ZV77_9PLEO</name>
<comment type="pathway">
    <text evidence="1">Amine and polyamine biosynthesis; creatine biosynthesis; creatine from L-arginine and glycine: step 1/2.</text>
</comment>
<dbReference type="PANTHER" id="PTHR10488:SF1">
    <property type="entry name" value="GLYCINE AMIDINOTRANSFERASE, MITOCHONDRIAL"/>
    <property type="match status" value="1"/>
</dbReference>
<evidence type="ECO:0000256" key="7">
    <source>
        <dbReference type="ARBA" id="ARBA00033346"/>
    </source>
</evidence>
<dbReference type="InterPro" id="IPR033195">
    <property type="entry name" value="AmidinoTrfase"/>
</dbReference>
<organism evidence="9 10">
    <name type="scientific">Ophiobolus disseminans</name>
    <dbReference type="NCBI Taxonomy" id="1469910"/>
    <lineage>
        <taxon>Eukaryota</taxon>
        <taxon>Fungi</taxon>
        <taxon>Dikarya</taxon>
        <taxon>Ascomycota</taxon>
        <taxon>Pezizomycotina</taxon>
        <taxon>Dothideomycetes</taxon>
        <taxon>Pleosporomycetidae</taxon>
        <taxon>Pleosporales</taxon>
        <taxon>Pleosporineae</taxon>
        <taxon>Phaeosphaeriaceae</taxon>
        <taxon>Ophiobolus</taxon>
    </lineage>
</organism>
<dbReference type="GO" id="GO:0006601">
    <property type="term" value="P:creatine biosynthetic process"/>
    <property type="evidence" value="ECO:0007669"/>
    <property type="project" value="UniProtKB-UniPathway"/>
</dbReference>
<dbReference type="Proteomes" id="UP000799424">
    <property type="component" value="Unassembled WGS sequence"/>
</dbReference>
<dbReference type="SUPFAM" id="SSF55909">
    <property type="entry name" value="Pentein"/>
    <property type="match status" value="1"/>
</dbReference>
<feature type="non-terminal residue" evidence="9">
    <location>
        <position position="1"/>
    </location>
</feature>
<dbReference type="OrthoDB" id="10264242at2759"/>
<evidence type="ECO:0000313" key="10">
    <source>
        <dbReference type="Proteomes" id="UP000799424"/>
    </source>
</evidence>
<protein>
    <recommendedName>
        <fullName evidence="4">Glycine amidinotransferase, mitochondrial</fullName>
        <ecNumber evidence="3">2.1.4.1</ecNumber>
    </recommendedName>
    <alternativeName>
        <fullName evidence="6">L-arginine:glycine amidinotransferase</fullName>
    </alternativeName>
    <alternativeName>
        <fullName evidence="7">Transamidinase</fullName>
    </alternativeName>
</protein>
<dbReference type="EC" id="2.1.4.1" evidence="3"/>
<dbReference type="GO" id="GO:0005758">
    <property type="term" value="C:mitochondrial intermembrane space"/>
    <property type="evidence" value="ECO:0007669"/>
    <property type="project" value="TreeGrafter"/>
</dbReference>
<keyword evidence="10" id="KW-1185">Reference proteome</keyword>
<evidence type="ECO:0000256" key="1">
    <source>
        <dbReference type="ARBA" id="ARBA00004858"/>
    </source>
</evidence>
<proteinExistence type="inferred from homology"/>
<evidence type="ECO:0000256" key="2">
    <source>
        <dbReference type="ARBA" id="ARBA00006943"/>
    </source>
</evidence>
<feature type="active site" evidence="8">
    <location>
        <position position="176"/>
    </location>
</feature>
<feature type="active site" evidence="8">
    <location>
        <position position="225"/>
    </location>
</feature>
<evidence type="ECO:0000256" key="5">
    <source>
        <dbReference type="ARBA" id="ARBA00022679"/>
    </source>
</evidence>
<reference evidence="9" key="1">
    <citation type="journal article" date="2020" name="Stud. Mycol.">
        <title>101 Dothideomycetes genomes: a test case for predicting lifestyles and emergence of pathogens.</title>
        <authorList>
            <person name="Haridas S."/>
            <person name="Albert R."/>
            <person name="Binder M."/>
            <person name="Bloem J."/>
            <person name="Labutti K."/>
            <person name="Salamov A."/>
            <person name="Andreopoulos B."/>
            <person name="Baker S."/>
            <person name="Barry K."/>
            <person name="Bills G."/>
            <person name="Bluhm B."/>
            <person name="Cannon C."/>
            <person name="Castanera R."/>
            <person name="Culley D."/>
            <person name="Daum C."/>
            <person name="Ezra D."/>
            <person name="Gonzalez J."/>
            <person name="Henrissat B."/>
            <person name="Kuo A."/>
            <person name="Liang C."/>
            <person name="Lipzen A."/>
            <person name="Lutzoni F."/>
            <person name="Magnuson J."/>
            <person name="Mondo S."/>
            <person name="Nolan M."/>
            <person name="Ohm R."/>
            <person name="Pangilinan J."/>
            <person name="Park H.-J."/>
            <person name="Ramirez L."/>
            <person name="Alfaro M."/>
            <person name="Sun H."/>
            <person name="Tritt A."/>
            <person name="Yoshinaga Y."/>
            <person name="Zwiers L.-H."/>
            <person name="Turgeon B."/>
            <person name="Goodwin S."/>
            <person name="Spatafora J."/>
            <person name="Crous P."/>
            <person name="Grigoriev I."/>
        </authorList>
    </citation>
    <scope>NUCLEOTIDE SEQUENCE</scope>
    <source>
        <strain evidence="9">CBS 113818</strain>
    </source>
</reference>
<feature type="active site" description="Amidino-cysteine intermediate" evidence="8">
    <location>
        <position position="332"/>
    </location>
</feature>
<dbReference type="Gene3D" id="3.75.10.10">
    <property type="entry name" value="L-arginine/glycine Amidinotransferase, Chain A"/>
    <property type="match status" value="1"/>
</dbReference>
<dbReference type="AlphaFoldDB" id="A0A6A6ZV77"/>
<gene>
    <name evidence="9" type="ORF">CC86DRAFT_297284</name>
</gene>
<evidence type="ECO:0000256" key="8">
    <source>
        <dbReference type="PIRSR" id="PIRSR633195-1"/>
    </source>
</evidence>
<dbReference type="UniPathway" id="UPA00104">
    <property type="reaction ID" value="UER00579"/>
</dbReference>
<sequence>LVDAGNERSQLRSVIVGRTTHPCFPHEPPHMIKATMPALHQKLFQPDSPFPEHILQKEDAELDQLARVLQEEGVIMYRPNVVDWRKIGGYTAAMIRDELTTVGNTIIEAPYAWGCRKHEIDLAYGEFLNQMAGAGFTAIIRAPSISDLDTIYDGIRESEHGADHIWAINNSRPAFDCADFMRFGKVLIGQYSNVTNQKGIEYLRASVPDGYTVEILEVDDSHAMHIDATILPLKQGLLVYNPLRTSEEALRKHAVLRGWDLHAYPFVPKKRDDPPLFMTSGWLCMNVLSLSDKKVVLEEHDVEFADWVWQFGIEPILLPFQNVNSIGGSFHCATVDLLRDSKWGTDVAPQDGCR</sequence>
<dbReference type="PANTHER" id="PTHR10488">
    <property type="entry name" value="GLYCINE AMIDINOTRANSFERASE, MITOCHONDRIAL"/>
    <property type="match status" value="1"/>
</dbReference>
<accession>A0A6A6ZV77</accession>
<dbReference type="EMBL" id="MU006230">
    <property type="protein sequence ID" value="KAF2824235.1"/>
    <property type="molecule type" value="Genomic_DNA"/>
</dbReference>
<comment type="similarity">
    <text evidence="2">Belongs to the amidinotransferase family.</text>
</comment>
<evidence type="ECO:0000313" key="9">
    <source>
        <dbReference type="EMBL" id="KAF2824235.1"/>
    </source>
</evidence>
<dbReference type="GO" id="GO:0015068">
    <property type="term" value="F:glycine amidinotransferase activity"/>
    <property type="evidence" value="ECO:0007669"/>
    <property type="project" value="UniProtKB-EC"/>
</dbReference>
<evidence type="ECO:0000256" key="3">
    <source>
        <dbReference type="ARBA" id="ARBA00012351"/>
    </source>
</evidence>
<evidence type="ECO:0000256" key="6">
    <source>
        <dbReference type="ARBA" id="ARBA00031403"/>
    </source>
</evidence>